<protein>
    <submittedName>
        <fullName evidence="2">Metallo-beta-lactamase superfamily protein</fullName>
    </submittedName>
</protein>
<dbReference type="InterPro" id="IPR001279">
    <property type="entry name" value="Metallo-B-lactamas"/>
</dbReference>
<evidence type="ECO:0000313" key="2">
    <source>
        <dbReference type="EMBL" id="KKP32660.1"/>
    </source>
</evidence>
<dbReference type="Pfam" id="PF00753">
    <property type="entry name" value="Lactamase_B"/>
    <property type="match status" value="1"/>
</dbReference>
<dbReference type="Gene3D" id="3.60.15.10">
    <property type="entry name" value="Ribonuclease Z/Hydroxyacylglutathione hydrolase-like"/>
    <property type="match status" value="1"/>
</dbReference>
<dbReference type="EMBL" id="LBOK01000056">
    <property type="protein sequence ID" value="KKP32660.1"/>
    <property type="molecule type" value="Genomic_DNA"/>
</dbReference>
<dbReference type="AlphaFoldDB" id="A0A0G0B1J5"/>
<accession>A0A0G0B1J5</accession>
<feature type="domain" description="Metallo-beta-lactamase" evidence="1">
    <location>
        <begin position="21"/>
        <end position="79"/>
    </location>
</feature>
<dbReference type="PATRIC" id="fig|1618475.3.peg.590"/>
<dbReference type="GO" id="GO:0016740">
    <property type="term" value="F:transferase activity"/>
    <property type="evidence" value="ECO:0007669"/>
    <property type="project" value="TreeGrafter"/>
</dbReference>
<organism evidence="2 3">
    <name type="scientific">Candidatus Roizmanbacteria bacterium GW2011_GWA2_32_13</name>
    <dbReference type="NCBI Taxonomy" id="1618475"/>
    <lineage>
        <taxon>Bacteria</taxon>
        <taxon>Candidatus Roizmaniibacteriota</taxon>
    </lineage>
</organism>
<proteinExistence type="predicted"/>
<dbReference type="Proteomes" id="UP000034349">
    <property type="component" value="Unassembled WGS sequence"/>
</dbReference>
<dbReference type="InterPro" id="IPR036866">
    <property type="entry name" value="RibonucZ/Hydroxyglut_hydro"/>
</dbReference>
<dbReference type="PANTHER" id="PTHR13754">
    <property type="entry name" value="METALLO-BETA-LACTAMASE SUPERFAMILY PROTEIN"/>
    <property type="match status" value="1"/>
</dbReference>
<evidence type="ECO:0000313" key="3">
    <source>
        <dbReference type="Proteomes" id="UP000034349"/>
    </source>
</evidence>
<sequence length="279" mass="31787">MKLTVLVDNNTFIDKYFYGEPAVSYFIEDEGKTILYDVGYSEAFILNSHKLNINLLKLSYLIFSHGHLDHTWGLDPLLRMYMEAATGGLEVIKPKVVAHPKTFFYRPRTWLGGSGSLVSEDRVSNYFEIQKSNKPVWLTEKLVWLGNIPKSNGFELKKPFKKIKIGSEEVDDYMEDEVALAYKGNKGLFIISACSHRGICNIIEYAKRICKEDRIFDVIGGFHLMDPEKELLDKTVQYFSDINPTNLHACHCTDLKSKIALSKVANLQEVGVGLSLEYK</sequence>
<gene>
    <name evidence="2" type="ORF">UR23_C0056G0004</name>
</gene>
<dbReference type="PANTHER" id="PTHR13754:SF18">
    <property type="entry name" value="7,8-DIHYDROPTERIN-6-METHYL-4-(BETA-D-RIBOFURANOSYL)-AMINOBENZENE-5'-PHOSPHATE SYNTHASE"/>
    <property type="match status" value="1"/>
</dbReference>
<evidence type="ECO:0000259" key="1">
    <source>
        <dbReference type="Pfam" id="PF00753"/>
    </source>
</evidence>
<reference evidence="2 3" key="1">
    <citation type="journal article" date="2015" name="Nature">
        <title>rRNA introns, odd ribosomes, and small enigmatic genomes across a large radiation of phyla.</title>
        <authorList>
            <person name="Brown C.T."/>
            <person name="Hug L.A."/>
            <person name="Thomas B.C."/>
            <person name="Sharon I."/>
            <person name="Castelle C.J."/>
            <person name="Singh A."/>
            <person name="Wilkins M.J."/>
            <person name="Williams K.H."/>
            <person name="Banfield J.F."/>
        </authorList>
    </citation>
    <scope>NUCLEOTIDE SEQUENCE [LARGE SCALE GENOMIC DNA]</scope>
</reference>
<dbReference type="CDD" id="cd07713">
    <property type="entry name" value="DHPS-like_MBL-fold"/>
    <property type="match status" value="1"/>
</dbReference>
<dbReference type="SUPFAM" id="SSF56281">
    <property type="entry name" value="Metallo-hydrolase/oxidoreductase"/>
    <property type="match status" value="1"/>
</dbReference>
<name>A0A0G0B1J5_9BACT</name>
<dbReference type="InterPro" id="IPR052926">
    <property type="entry name" value="Metallo-beta-lactamase_dom"/>
</dbReference>
<dbReference type="InterPro" id="IPR041712">
    <property type="entry name" value="DHPS-like_MBL-fold"/>
</dbReference>
<comment type="caution">
    <text evidence="2">The sequence shown here is derived from an EMBL/GenBank/DDBJ whole genome shotgun (WGS) entry which is preliminary data.</text>
</comment>